<keyword evidence="3" id="KW-1185">Reference proteome</keyword>
<dbReference type="AlphaFoldDB" id="A0A6G1JKE0"/>
<protein>
    <submittedName>
        <fullName evidence="2">Uncharacterized protein</fullName>
    </submittedName>
</protein>
<evidence type="ECO:0000313" key="2">
    <source>
        <dbReference type="EMBL" id="KAF2690623.1"/>
    </source>
</evidence>
<evidence type="ECO:0000256" key="1">
    <source>
        <dbReference type="SAM" id="MobiDB-lite"/>
    </source>
</evidence>
<proteinExistence type="predicted"/>
<feature type="region of interest" description="Disordered" evidence="1">
    <location>
        <begin position="373"/>
        <end position="420"/>
    </location>
</feature>
<feature type="region of interest" description="Disordered" evidence="1">
    <location>
        <begin position="154"/>
        <end position="175"/>
    </location>
</feature>
<dbReference type="PANTHER" id="PTHR38795">
    <property type="entry name" value="DUF6604 DOMAIN-CONTAINING PROTEIN"/>
    <property type="match status" value="1"/>
</dbReference>
<evidence type="ECO:0000313" key="3">
    <source>
        <dbReference type="Proteomes" id="UP000799291"/>
    </source>
</evidence>
<feature type="compositionally biased region" description="Acidic residues" evidence="1">
    <location>
        <begin position="373"/>
        <end position="385"/>
    </location>
</feature>
<dbReference type="EMBL" id="MU005570">
    <property type="protein sequence ID" value="KAF2690623.1"/>
    <property type="molecule type" value="Genomic_DNA"/>
</dbReference>
<dbReference type="OrthoDB" id="3681237at2759"/>
<gene>
    <name evidence="2" type="ORF">K458DRAFT_426099</name>
</gene>
<dbReference type="Proteomes" id="UP000799291">
    <property type="component" value="Unassembled WGS sequence"/>
</dbReference>
<feature type="compositionally biased region" description="Basic and acidic residues" evidence="1">
    <location>
        <begin position="401"/>
        <end position="413"/>
    </location>
</feature>
<sequence length="603" mass="69478">MGPDKPNVPWNNIRHNTEDEWDDWEEFRERKSPFPSHSYEEKILETAHINISQTKHLVLDHSFQAVVHNPLRCGMLKYDLFLLQHHMGVRRERHTADICMLAHVYMAGKLLYPDAPSWPDMEFVIQKQDPNYLFLGGIPKTLMESNRKVQLALGQSPSSIATERRTKRNQYRPGSKVKPRFFEDRSILGPILMERMVSSTTSAESVNAMRPEHIDNELAERLFISLVDEYQERSIRGSISLLRQLGPLLQGEAAKTYFDWRLMRRMCGDIWGDIIAALRRSGGDRWSEWLAESSIYSSIYIASEILVWTADDEYNNKGRILRGDRKFAPRLRKAWKIIQKAIMKPTAKLAVDAYAMVPSFVIVGDRYYREDGDENDSDWYDDDGDPNGGHDHGDGGVPSSDLDRDTEHGRVDGDYGNEQTSQVATITAKINDLKPTESSAGLMTKNDPGHIHKQGHSDDESSAAEIAKYHGYFYENNERIKQHSLDHPDNKIESDCDSGYDHSRDYFPILHDRDIYPPDYAPYDFSYVYNPYLIRQLSPWYQNWDKRRIAQTRVLFMGDTMCRARHRNMTARVARLFGSGGLRRVEGEGEGAMRREGQAGYRG</sequence>
<accession>A0A6G1JKE0</accession>
<feature type="compositionally biased region" description="Basic residues" evidence="1">
    <location>
        <begin position="165"/>
        <end position="175"/>
    </location>
</feature>
<dbReference type="PANTHER" id="PTHR38795:SF1">
    <property type="entry name" value="DUF6604 DOMAIN-CONTAINING PROTEIN"/>
    <property type="match status" value="1"/>
</dbReference>
<name>A0A6G1JKE0_9PLEO</name>
<reference evidence="2" key="1">
    <citation type="journal article" date="2020" name="Stud. Mycol.">
        <title>101 Dothideomycetes genomes: a test case for predicting lifestyles and emergence of pathogens.</title>
        <authorList>
            <person name="Haridas S."/>
            <person name="Albert R."/>
            <person name="Binder M."/>
            <person name="Bloem J."/>
            <person name="Labutti K."/>
            <person name="Salamov A."/>
            <person name="Andreopoulos B."/>
            <person name="Baker S."/>
            <person name="Barry K."/>
            <person name="Bills G."/>
            <person name="Bluhm B."/>
            <person name="Cannon C."/>
            <person name="Castanera R."/>
            <person name="Culley D."/>
            <person name="Daum C."/>
            <person name="Ezra D."/>
            <person name="Gonzalez J."/>
            <person name="Henrissat B."/>
            <person name="Kuo A."/>
            <person name="Liang C."/>
            <person name="Lipzen A."/>
            <person name="Lutzoni F."/>
            <person name="Magnuson J."/>
            <person name="Mondo S."/>
            <person name="Nolan M."/>
            <person name="Ohm R."/>
            <person name="Pangilinan J."/>
            <person name="Park H.-J."/>
            <person name="Ramirez L."/>
            <person name="Alfaro M."/>
            <person name="Sun H."/>
            <person name="Tritt A."/>
            <person name="Yoshinaga Y."/>
            <person name="Zwiers L.-H."/>
            <person name="Turgeon B."/>
            <person name="Goodwin S."/>
            <person name="Spatafora J."/>
            <person name="Crous P."/>
            <person name="Grigoriev I."/>
        </authorList>
    </citation>
    <scope>NUCLEOTIDE SEQUENCE</scope>
    <source>
        <strain evidence="2">CBS 122367</strain>
    </source>
</reference>
<organism evidence="2 3">
    <name type="scientific">Lentithecium fluviatile CBS 122367</name>
    <dbReference type="NCBI Taxonomy" id="1168545"/>
    <lineage>
        <taxon>Eukaryota</taxon>
        <taxon>Fungi</taxon>
        <taxon>Dikarya</taxon>
        <taxon>Ascomycota</taxon>
        <taxon>Pezizomycotina</taxon>
        <taxon>Dothideomycetes</taxon>
        <taxon>Pleosporomycetidae</taxon>
        <taxon>Pleosporales</taxon>
        <taxon>Massarineae</taxon>
        <taxon>Lentitheciaceae</taxon>
        <taxon>Lentithecium</taxon>
    </lineage>
</organism>